<gene>
    <name evidence="2" type="ORF">GCM10022381_29790</name>
</gene>
<organism evidence="2 3">
    <name type="scientific">Leifsonia kafniensis</name>
    <dbReference type="NCBI Taxonomy" id="475957"/>
    <lineage>
        <taxon>Bacteria</taxon>
        <taxon>Bacillati</taxon>
        <taxon>Actinomycetota</taxon>
        <taxon>Actinomycetes</taxon>
        <taxon>Micrococcales</taxon>
        <taxon>Microbacteriaceae</taxon>
        <taxon>Leifsonia</taxon>
    </lineage>
</organism>
<feature type="compositionally biased region" description="Low complexity" evidence="1">
    <location>
        <begin position="88"/>
        <end position="98"/>
    </location>
</feature>
<sequence length="104" mass="11633">MLRRRRPPQRRLHVQAGAGVCLALPAPTPLPPVTPEMPEWQKPPLDLLPTVVLRPTSVSRQPQLHLAGVRECHARPPLRVRPPPPLPLRRLASPLHPLHPLHPS</sequence>
<accession>A0ABP7KS20</accession>
<evidence type="ECO:0000313" key="3">
    <source>
        <dbReference type="Proteomes" id="UP001501803"/>
    </source>
</evidence>
<feature type="region of interest" description="Disordered" evidence="1">
    <location>
        <begin position="75"/>
        <end position="104"/>
    </location>
</feature>
<comment type="caution">
    <text evidence="2">The sequence shown here is derived from an EMBL/GenBank/DDBJ whole genome shotgun (WGS) entry which is preliminary data.</text>
</comment>
<dbReference type="EMBL" id="BAABCN010000010">
    <property type="protein sequence ID" value="GAA3885694.1"/>
    <property type="molecule type" value="Genomic_DNA"/>
</dbReference>
<keyword evidence="3" id="KW-1185">Reference proteome</keyword>
<name>A0ABP7KS20_9MICO</name>
<dbReference type="Proteomes" id="UP001501803">
    <property type="component" value="Unassembled WGS sequence"/>
</dbReference>
<protein>
    <submittedName>
        <fullName evidence="2">Uncharacterized protein</fullName>
    </submittedName>
</protein>
<evidence type="ECO:0000313" key="2">
    <source>
        <dbReference type="EMBL" id="GAA3885694.1"/>
    </source>
</evidence>
<proteinExistence type="predicted"/>
<evidence type="ECO:0000256" key="1">
    <source>
        <dbReference type="SAM" id="MobiDB-lite"/>
    </source>
</evidence>
<reference evidence="3" key="1">
    <citation type="journal article" date="2019" name="Int. J. Syst. Evol. Microbiol.">
        <title>The Global Catalogue of Microorganisms (GCM) 10K type strain sequencing project: providing services to taxonomists for standard genome sequencing and annotation.</title>
        <authorList>
            <consortium name="The Broad Institute Genomics Platform"/>
            <consortium name="The Broad Institute Genome Sequencing Center for Infectious Disease"/>
            <person name="Wu L."/>
            <person name="Ma J."/>
        </authorList>
    </citation>
    <scope>NUCLEOTIDE SEQUENCE [LARGE SCALE GENOMIC DNA]</scope>
    <source>
        <strain evidence="3">JCM 17021</strain>
    </source>
</reference>